<proteinExistence type="predicted"/>
<evidence type="ECO:0000313" key="2">
    <source>
        <dbReference type="Proteomes" id="UP000551499"/>
    </source>
</evidence>
<dbReference type="SUPFAM" id="SSF143100">
    <property type="entry name" value="TTHA1013/TTHA0281-like"/>
    <property type="match status" value="1"/>
</dbReference>
<comment type="caution">
    <text evidence="1">The sequence shown here is derived from an EMBL/GenBank/DDBJ whole genome shotgun (WGS) entry which is preliminary data.</text>
</comment>
<dbReference type="InterPro" id="IPR035069">
    <property type="entry name" value="TTHA1013/TTHA0281-like"/>
</dbReference>
<gene>
    <name evidence="1" type="ORF">H0902_08410</name>
</gene>
<dbReference type="Pfam" id="PF21748">
    <property type="entry name" value="UPF0150"/>
    <property type="match status" value="1"/>
</dbReference>
<dbReference type="Gene3D" id="3.30.160.250">
    <property type="match status" value="1"/>
</dbReference>
<sequence>MIQSYTAKYTKIDTGYMGQLVEWTEVVTEGKYLEECRQMLRDATQEMVLAYQQQNKEIPLGNSLIEQIPVEVNYVGQTA</sequence>
<accession>A0A841UII3</accession>
<dbReference type="InterPro" id="IPR049389">
    <property type="entry name" value="TTHA0281-like"/>
</dbReference>
<dbReference type="RefSeq" id="WP_002788899.1">
    <property type="nucleotide sequence ID" value="NZ_JACEGB010000149.1"/>
</dbReference>
<organism evidence="1 2">
    <name type="scientific">Microcystis aeruginosa BLCC-F108</name>
    <dbReference type="NCBI Taxonomy" id="2755317"/>
    <lineage>
        <taxon>Bacteria</taxon>
        <taxon>Bacillati</taxon>
        <taxon>Cyanobacteriota</taxon>
        <taxon>Cyanophyceae</taxon>
        <taxon>Oscillatoriophycideae</taxon>
        <taxon>Chroococcales</taxon>
        <taxon>Microcystaceae</taxon>
        <taxon>Microcystis</taxon>
    </lineage>
</organism>
<reference evidence="1 2" key="1">
    <citation type="submission" date="2020-07" db="EMBL/GenBank/DDBJ databases">
        <title>Genomes of two Microcystis aeruginosa (Cyanobacteria) strains from Florida (USA) with disparate toxicogenic potential.</title>
        <authorList>
            <person name="Lefler F.W."/>
            <person name="Barbosa M."/>
            <person name="Berthold D.E."/>
            <person name="Laughinghouse H.D. IV."/>
        </authorList>
    </citation>
    <scope>NUCLEOTIDE SEQUENCE [LARGE SCALE GENOMIC DNA]</scope>
    <source>
        <strain evidence="1 2">BLCCF108</strain>
    </source>
</reference>
<name>A0A841UII3_MICAE</name>
<dbReference type="AlphaFoldDB" id="A0A841UII3"/>
<evidence type="ECO:0000313" key="1">
    <source>
        <dbReference type="EMBL" id="MBC1190833.1"/>
    </source>
</evidence>
<protein>
    <submittedName>
        <fullName evidence="1">Type II toxin-antitoxin system HicB family antitoxin</fullName>
    </submittedName>
</protein>
<dbReference type="Proteomes" id="UP000551499">
    <property type="component" value="Unassembled WGS sequence"/>
</dbReference>
<dbReference type="EMBL" id="JACEGB010000149">
    <property type="protein sequence ID" value="MBC1190833.1"/>
    <property type="molecule type" value="Genomic_DNA"/>
</dbReference>